<dbReference type="EMBL" id="JAGGNH010000117">
    <property type="protein sequence ID" value="KAJ0960071.1"/>
    <property type="molecule type" value="Genomic_DNA"/>
</dbReference>
<proteinExistence type="predicted"/>
<dbReference type="Proteomes" id="UP001085076">
    <property type="component" value="Unassembled WGS sequence"/>
</dbReference>
<feature type="compositionally biased region" description="Gly residues" evidence="1">
    <location>
        <begin position="164"/>
        <end position="182"/>
    </location>
</feature>
<feature type="region of interest" description="Disordered" evidence="1">
    <location>
        <begin position="1"/>
        <end position="40"/>
    </location>
</feature>
<reference evidence="2 3" key="1">
    <citation type="journal article" date="2022" name="Hortic Res">
        <title>The genome of Dioscorea zingiberensis sheds light on the biosynthesis, origin and evolution of the medicinally important diosgenin saponins.</title>
        <authorList>
            <person name="Li Y."/>
            <person name="Tan C."/>
            <person name="Li Z."/>
            <person name="Guo J."/>
            <person name="Li S."/>
            <person name="Chen X."/>
            <person name="Wang C."/>
            <person name="Dai X."/>
            <person name="Yang H."/>
            <person name="Song W."/>
            <person name="Hou L."/>
            <person name="Xu J."/>
            <person name="Tong Z."/>
            <person name="Xu A."/>
            <person name="Yuan X."/>
            <person name="Wang W."/>
            <person name="Yang Q."/>
            <person name="Chen L."/>
            <person name="Sun Z."/>
            <person name="Wang K."/>
            <person name="Pan B."/>
            <person name="Chen J."/>
            <person name="Bao Y."/>
            <person name="Liu F."/>
            <person name="Qi X."/>
            <person name="Gang D.R."/>
            <person name="Wen J."/>
            <person name="Li J."/>
        </authorList>
    </citation>
    <scope>NUCLEOTIDE SEQUENCE [LARGE SCALE GENOMIC DNA]</scope>
    <source>
        <strain evidence="2">Dzin_1.0</strain>
    </source>
</reference>
<feature type="region of interest" description="Disordered" evidence="1">
    <location>
        <begin position="220"/>
        <end position="244"/>
    </location>
</feature>
<sequence length="425" mass="45856">MAPKGASPEVTGSSSRVQVTPVQNPSRSYANAVGKSERRVDVPTVIFPGPVLDMLRETITDSITVDPELLSRTHESMKGHGADSCAEAPPSGLPTSDGTKVTQERPIVEPVVPSDTGRVGNTTGELQCQGTGKVTDTSSTVQERPFGSWMAQNGYRGRGRGRGRGGTTGRGGGRASGRGGGRGGDRSPTTTHAMEEDHVPGQRSCFPFVDQHVIPQLPEVSPDECHVDTPIPDQPLDASQPVNLARGRTVDRSIRGSVKCAVDDDRLLTFVRKRSSRERSTDGSRGLRTRSRSNQRYEGGKRNQCPQDKGGTRGNSLLLSSMDDDDVDRGPRSKISQNNKGKGIIPNPLPMNHNDLIHRISQALAEEKAKQLTQGDKDEDEPPDYGGQSSEERNTSNMEAMEPNSMENSLKSRNMVADPSHSHPQ</sequence>
<name>A0A9D5BSY6_9LILI</name>
<evidence type="ECO:0000313" key="3">
    <source>
        <dbReference type="Proteomes" id="UP001085076"/>
    </source>
</evidence>
<comment type="caution">
    <text evidence="2">The sequence shown here is derived from an EMBL/GenBank/DDBJ whole genome shotgun (WGS) entry which is preliminary data.</text>
</comment>
<accession>A0A9D5BSY6</accession>
<organism evidence="2 3">
    <name type="scientific">Dioscorea zingiberensis</name>
    <dbReference type="NCBI Taxonomy" id="325984"/>
    <lineage>
        <taxon>Eukaryota</taxon>
        <taxon>Viridiplantae</taxon>
        <taxon>Streptophyta</taxon>
        <taxon>Embryophyta</taxon>
        <taxon>Tracheophyta</taxon>
        <taxon>Spermatophyta</taxon>
        <taxon>Magnoliopsida</taxon>
        <taxon>Liliopsida</taxon>
        <taxon>Dioscoreales</taxon>
        <taxon>Dioscoreaceae</taxon>
        <taxon>Dioscorea</taxon>
    </lineage>
</organism>
<keyword evidence="3" id="KW-1185">Reference proteome</keyword>
<feature type="compositionally biased region" description="Polar residues" evidence="1">
    <location>
        <begin position="119"/>
        <end position="142"/>
    </location>
</feature>
<feature type="region of interest" description="Disordered" evidence="1">
    <location>
        <begin position="73"/>
        <end position="203"/>
    </location>
</feature>
<feature type="compositionally biased region" description="Polar residues" evidence="1">
    <location>
        <begin position="10"/>
        <end position="29"/>
    </location>
</feature>
<gene>
    <name evidence="2" type="ORF">J5N97_000130</name>
</gene>
<feature type="region of interest" description="Disordered" evidence="1">
    <location>
        <begin position="274"/>
        <end position="353"/>
    </location>
</feature>
<protein>
    <submittedName>
        <fullName evidence="2">Uncharacterized protein</fullName>
    </submittedName>
</protein>
<dbReference type="AlphaFoldDB" id="A0A9D5BSY6"/>
<evidence type="ECO:0000313" key="2">
    <source>
        <dbReference type="EMBL" id="KAJ0960071.1"/>
    </source>
</evidence>
<feature type="region of interest" description="Disordered" evidence="1">
    <location>
        <begin position="365"/>
        <end position="425"/>
    </location>
</feature>
<evidence type="ECO:0000256" key="1">
    <source>
        <dbReference type="SAM" id="MobiDB-lite"/>
    </source>
</evidence>